<reference evidence="2" key="1">
    <citation type="submission" date="2022-06" db="EMBL/GenBank/DDBJ databases">
        <title>Novel species in genus nocardia.</title>
        <authorList>
            <person name="Li F."/>
        </authorList>
    </citation>
    <scope>NUCLEOTIDE SEQUENCE</scope>
    <source>
        <strain evidence="2">CDC141</strain>
    </source>
</reference>
<protein>
    <submittedName>
        <fullName evidence="2">Uncharacterized protein</fullName>
    </submittedName>
</protein>
<dbReference type="RefSeq" id="WP_251914008.1">
    <property type="nucleotide sequence ID" value="NZ_JAMRXG010000008.1"/>
</dbReference>
<sequence length="85" mass="8992">MTRHRITHVPRADRPLTHTVTGLEPTHGATAQHAFTESPALARRSCATPPMARAATIAVPPATDLDAIRGTAAPHNLTETLAVAR</sequence>
<accession>A0A9X2IX85</accession>
<organism evidence="2 3">
    <name type="scientific">Nocardia pulmonis</name>
    <dbReference type="NCBI Taxonomy" id="2951408"/>
    <lineage>
        <taxon>Bacteria</taxon>
        <taxon>Bacillati</taxon>
        <taxon>Actinomycetota</taxon>
        <taxon>Actinomycetes</taxon>
        <taxon>Mycobacteriales</taxon>
        <taxon>Nocardiaceae</taxon>
        <taxon>Nocardia</taxon>
    </lineage>
</organism>
<evidence type="ECO:0000256" key="1">
    <source>
        <dbReference type="SAM" id="MobiDB-lite"/>
    </source>
</evidence>
<dbReference type="Proteomes" id="UP001139157">
    <property type="component" value="Unassembled WGS sequence"/>
</dbReference>
<dbReference type="EMBL" id="JAMRXG010000008">
    <property type="protein sequence ID" value="MCM6775762.1"/>
    <property type="molecule type" value="Genomic_DNA"/>
</dbReference>
<name>A0A9X2IX85_9NOCA</name>
<comment type="caution">
    <text evidence="2">The sequence shown here is derived from an EMBL/GenBank/DDBJ whole genome shotgun (WGS) entry which is preliminary data.</text>
</comment>
<dbReference type="AlphaFoldDB" id="A0A9X2IX85"/>
<keyword evidence="3" id="KW-1185">Reference proteome</keyword>
<evidence type="ECO:0000313" key="2">
    <source>
        <dbReference type="EMBL" id="MCM6775762.1"/>
    </source>
</evidence>
<feature type="region of interest" description="Disordered" evidence="1">
    <location>
        <begin position="1"/>
        <end position="35"/>
    </location>
</feature>
<proteinExistence type="predicted"/>
<gene>
    <name evidence="2" type="ORF">NDR86_19990</name>
</gene>
<evidence type="ECO:0000313" key="3">
    <source>
        <dbReference type="Proteomes" id="UP001139157"/>
    </source>
</evidence>